<feature type="region of interest" description="Disordered" evidence="1">
    <location>
        <begin position="117"/>
        <end position="139"/>
    </location>
</feature>
<proteinExistence type="predicted"/>
<reference evidence="3 4" key="1">
    <citation type="journal article" date="2015" name="Parasitol. Res.">
        <title>Viruses in close associations with free-living amoebae.</title>
        <authorList>
            <person name="Scheid P."/>
        </authorList>
    </citation>
    <scope>NUCLEOTIDE SEQUENCE [LARGE SCALE GENOMIC DNA]</scope>
    <source>
        <strain evidence="3">KlaHel</strain>
    </source>
</reference>
<dbReference type="RefSeq" id="YP_009119464.1">
    <property type="nucleotide sequence ID" value="NC_026440.1"/>
</dbReference>
<evidence type="ECO:0000313" key="4">
    <source>
        <dbReference type="Proteomes" id="UP000202511"/>
    </source>
</evidence>
<dbReference type="KEGG" id="vg:23462146"/>
<evidence type="ECO:0000256" key="2">
    <source>
        <dbReference type="SAM" id="Phobius"/>
    </source>
</evidence>
<protein>
    <submittedName>
        <fullName evidence="3">Uncharacterized protein</fullName>
    </submittedName>
</protein>
<keyword evidence="2" id="KW-0812">Transmembrane</keyword>
<name>A0A0B5J191_9VIRU</name>
<keyword evidence="2" id="KW-0472">Membrane</keyword>
<dbReference type="Proteomes" id="UP000202511">
    <property type="component" value="Segment"/>
</dbReference>
<evidence type="ECO:0000256" key="1">
    <source>
        <dbReference type="SAM" id="MobiDB-lite"/>
    </source>
</evidence>
<sequence>MRASLFFALCACKVARPSLTQSNLLNRTVFLYNQWLSEKNIWANATIRRRARRVHFLFLFSLFSFLKGFFFSPLAVTQVMITANGTCRKKRSHNAPNAETGRPTVLCRRAPIFKKTKKQQQAVQKQQRQNKKPTIATNT</sequence>
<accession>A0A0B5J191</accession>
<organism evidence="3 4">
    <name type="scientific">Pandoravirus inopinatum</name>
    <dbReference type="NCBI Taxonomy" id="1605721"/>
    <lineage>
        <taxon>Viruses</taxon>
        <taxon>Pandoravirus</taxon>
    </lineage>
</organism>
<feature type="transmembrane region" description="Helical" evidence="2">
    <location>
        <begin position="56"/>
        <end position="81"/>
    </location>
</feature>
<dbReference type="EMBL" id="KP136319">
    <property type="protein sequence ID" value="AJF97229.1"/>
    <property type="molecule type" value="Genomic_DNA"/>
</dbReference>
<keyword evidence="2" id="KW-1133">Transmembrane helix</keyword>
<dbReference type="GeneID" id="23462146"/>
<evidence type="ECO:0000313" key="3">
    <source>
        <dbReference type="EMBL" id="AJF97229.1"/>
    </source>
</evidence>